<evidence type="ECO:0000313" key="6">
    <source>
        <dbReference type="Proteomes" id="UP000030401"/>
    </source>
</evidence>
<dbReference type="RefSeq" id="WP_036833041.1">
    <property type="nucleotide sequence ID" value="NZ_AVPG01000005.1"/>
</dbReference>
<dbReference type="STRING" id="1385512.N784_13785"/>
<evidence type="ECO:0000256" key="2">
    <source>
        <dbReference type="ARBA" id="ARBA00023002"/>
    </source>
</evidence>
<keyword evidence="2" id="KW-0560">Oxidoreductase</keyword>
<comment type="similarity">
    <text evidence="1">Belongs to the nitroreductase family.</text>
</comment>
<dbReference type="Pfam" id="PF00881">
    <property type="entry name" value="Nitroreductase"/>
    <property type="match status" value="1"/>
</dbReference>
<feature type="region of interest" description="Disordered" evidence="3">
    <location>
        <begin position="1"/>
        <end position="23"/>
    </location>
</feature>
<dbReference type="SUPFAM" id="SSF55469">
    <property type="entry name" value="FMN-dependent nitroreductase-like"/>
    <property type="match status" value="1"/>
</dbReference>
<reference evidence="5 6" key="1">
    <citation type="submission" date="2013-08" db="EMBL/GenBank/DDBJ databases">
        <authorList>
            <person name="Huang J."/>
            <person name="Wang G."/>
        </authorList>
    </citation>
    <scope>NUCLEOTIDE SEQUENCE [LARGE SCALE GENOMIC DNA]</scope>
    <source>
        <strain evidence="5 6">JSM 072002</strain>
    </source>
</reference>
<evidence type="ECO:0000313" key="5">
    <source>
        <dbReference type="EMBL" id="KGX87692.1"/>
    </source>
</evidence>
<dbReference type="AlphaFoldDB" id="A0A0A5HVL5"/>
<evidence type="ECO:0000256" key="1">
    <source>
        <dbReference type="ARBA" id="ARBA00007118"/>
    </source>
</evidence>
<dbReference type="Proteomes" id="UP000030401">
    <property type="component" value="Unassembled WGS sequence"/>
</dbReference>
<name>A0A0A5HVL5_9BACI</name>
<gene>
    <name evidence="5" type="ORF">N784_13785</name>
</gene>
<proteinExistence type="inferred from homology"/>
<dbReference type="PANTHER" id="PTHR43673:SF10">
    <property type="entry name" value="NADH DEHYDROGENASE_NAD(P)H NITROREDUCTASE XCC3605-RELATED"/>
    <property type="match status" value="1"/>
</dbReference>
<evidence type="ECO:0000256" key="3">
    <source>
        <dbReference type="SAM" id="MobiDB-lite"/>
    </source>
</evidence>
<dbReference type="InterPro" id="IPR029479">
    <property type="entry name" value="Nitroreductase"/>
</dbReference>
<dbReference type="GO" id="GO:0016491">
    <property type="term" value="F:oxidoreductase activity"/>
    <property type="evidence" value="ECO:0007669"/>
    <property type="project" value="UniProtKB-KW"/>
</dbReference>
<dbReference type="OrthoDB" id="9782629at2"/>
<accession>A0A0A5HVL5</accession>
<dbReference type="Gene3D" id="3.40.109.10">
    <property type="entry name" value="NADH Oxidase"/>
    <property type="match status" value="1"/>
</dbReference>
<protein>
    <submittedName>
        <fullName evidence="5">NAD(P)H nitroreductase</fullName>
    </submittedName>
</protein>
<sequence length="235" mass="26306">MQDKTASKEDMLNKGNEFSTGEKPKVLTTTDFFTVAEERRSVRKYDTNYKMDEKEIRDILEAAILAPSSSNLQSWRFLVIEDQEAKEKLLPMAFNQQQVVEASAVIAVLGKEDAYKDANKIYGQLVENGSLPEEAKEGYVNNIVDMYSSASRDKRTRIAMIDGGLISMQLMLAAKAKGLDTVPMGGFDEKAFVEAFNVPENYEPVMLIALGKGEVAGFPKNRLPLDDILAWNKYE</sequence>
<evidence type="ECO:0000259" key="4">
    <source>
        <dbReference type="Pfam" id="PF00881"/>
    </source>
</evidence>
<feature type="compositionally biased region" description="Basic and acidic residues" evidence="3">
    <location>
        <begin position="1"/>
        <end position="12"/>
    </location>
</feature>
<comment type="caution">
    <text evidence="5">The sequence shown here is derived from an EMBL/GenBank/DDBJ whole genome shotgun (WGS) entry which is preliminary data.</text>
</comment>
<dbReference type="InterPro" id="IPR000415">
    <property type="entry name" value="Nitroreductase-like"/>
</dbReference>
<organism evidence="5 6">
    <name type="scientific">Pontibacillus litoralis JSM 072002</name>
    <dbReference type="NCBI Taxonomy" id="1385512"/>
    <lineage>
        <taxon>Bacteria</taxon>
        <taxon>Bacillati</taxon>
        <taxon>Bacillota</taxon>
        <taxon>Bacilli</taxon>
        <taxon>Bacillales</taxon>
        <taxon>Bacillaceae</taxon>
        <taxon>Pontibacillus</taxon>
    </lineage>
</organism>
<dbReference type="EMBL" id="AVPG01000005">
    <property type="protein sequence ID" value="KGX87692.1"/>
    <property type="molecule type" value="Genomic_DNA"/>
</dbReference>
<dbReference type="CDD" id="cd02137">
    <property type="entry name" value="MhqN-like"/>
    <property type="match status" value="1"/>
</dbReference>
<keyword evidence="6" id="KW-1185">Reference proteome</keyword>
<feature type="domain" description="Nitroreductase" evidence="4">
    <location>
        <begin position="37"/>
        <end position="212"/>
    </location>
</feature>
<dbReference type="PANTHER" id="PTHR43673">
    <property type="entry name" value="NAD(P)H NITROREDUCTASE YDGI-RELATED"/>
    <property type="match status" value="1"/>
</dbReference>
<dbReference type="eggNOG" id="COG0778">
    <property type="taxonomic scope" value="Bacteria"/>
</dbReference>